<evidence type="ECO:0000313" key="5">
    <source>
        <dbReference type="EMBL" id="AKU38343.1"/>
    </source>
</evidence>
<evidence type="ECO:0000313" key="2">
    <source>
        <dbReference type="EMBL" id="AKU38316.1"/>
    </source>
</evidence>
<dbReference type="Proteomes" id="UP000162963">
    <property type="component" value="Genome"/>
</dbReference>
<evidence type="ECO:0000313" key="9">
    <source>
        <dbReference type="Proteomes" id="UP000099230"/>
    </source>
</evidence>
<dbReference type="Proteomes" id="UP000164431">
    <property type="component" value="Genome"/>
</dbReference>
<evidence type="ECO:0000313" key="6">
    <source>
        <dbReference type="EMBL" id="AKU38361.1"/>
    </source>
</evidence>
<evidence type="ECO:0000313" key="11">
    <source>
        <dbReference type="Proteomes" id="UP000113623"/>
    </source>
</evidence>
<evidence type="ECO:0000313" key="4">
    <source>
        <dbReference type="EMBL" id="AKU38334.1"/>
    </source>
</evidence>
<dbReference type="Proteomes" id="UP000162325">
    <property type="component" value="Genome"/>
</dbReference>
<organismHost>
    <name type="scientific">Psittacidae</name>
    <name type="common">parrots</name>
    <dbReference type="NCBI Taxonomy" id="9224"/>
</organismHost>
<proteinExistence type="predicted"/>
<reference evidence="9 10" key="1">
    <citation type="journal article" date="2015" name="Genome Announc.">
        <title>Avian Polyomavirus Genome Sequences Recovered from Parrots in Captive Breeding Facilities in Poland.</title>
        <authorList>
            <person name="Dayaram A."/>
            <person name="Piasecki T."/>
            <person name="Chrzastek K."/>
            <person name="White R."/>
            <person name="Julian L."/>
            <person name="van Bysterveldt K."/>
            <person name="Varsani A."/>
        </authorList>
    </citation>
    <scope>NUCLEOTIDE SEQUENCE [LARGE SCALE GENOMIC DNA]</scope>
    <source>
        <strain evidence="4">PL1025B</strain>
        <strain evidence="5">PL1067X</strain>
        <strain evidence="6">PL1068X</strain>
        <strain evidence="7">PL1225X</strain>
        <strain evidence="8">PL1233X</strain>
        <strain evidence="2">PL830X</strain>
        <strain evidence="3">PL904B</strain>
    </source>
</reference>
<dbReference type="Proteomes" id="UP000170869">
    <property type="component" value="Genome"/>
</dbReference>
<name>A0A0K1L8M8_BFPYV</name>
<dbReference type="EMBL" id="KT203768">
    <property type="protein sequence ID" value="AKU38370.1"/>
    <property type="molecule type" value="Genomic_DNA"/>
</dbReference>
<evidence type="ECO:0000313" key="7">
    <source>
        <dbReference type="EMBL" id="AKU38370.1"/>
    </source>
</evidence>
<dbReference type="Proteomes" id="UP000113623">
    <property type="component" value="Genome"/>
</dbReference>
<dbReference type="EMBL" id="KT203767">
    <property type="protein sequence ID" value="AKU38361.1"/>
    <property type="molecule type" value="Genomic_DNA"/>
</dbReference>
<dbReference type="SMR" id="A0A0K1L8M8"/>
<evidence type="ECO:0000256" key="1">
    <source>
        <dbReference type="SAM" id="MobiDB-lite"/>
    </source>
</evidence>
<dbReference type="EMBL" id="KT203764">
    <property type="protein sequence ID" value="AKU38334.1"/>
    <property type="molecule type" value="Genomic_DNA"/>
</dbReference>
<organism evidence="2 11">
    <name type="scientific">Budgerigar fledgling disease virus</name>
    <name type="common">BFPyV</name>
    <name type="synonym">Aves polyomavirus 1</name>
    <dbReference type="NCBI Taxonomy" id="1891747"/>
    <lineage>
        <taxon>Viruses</taxon>
        <taxon>Monodnaviria</taxon>
        <taxon>Shotokuvirae</taxon>
        <taxon>Cossaviricota</taxon>
        <taxon>Papovaviricetes</taxon>
        <taxon>Sepolyvirales</taxon>
        <taxon>Polyomaviridae</taxon>
        <taxon>Gammapolyomavirus</taxon>
    </lineage>
</organism>
<dbReference type="EMBL" id="KT203762">
    <property type="protein sequence ID" value="AKU38316.1"/>
    <property type="molecule type" value="Genomic_DNA"/>
</dbReference>
<protein>
    <submittedName>
        <fullName evidence="2">Agnoprotein 2a</fullName>
    </submittedName>
</protein>
<evidence type="ECO:0000313" key="3">
    <source>
        <dbReference type="EMBL" id="AKU38325.1"/>
    </source>
</evidence>
<evidence type="ECO:0000313" key="10">
    <source>
        <dbReference type="Proteomes" id="UP000108875"/>
    </source>
</evidence>
<dbReference type="EMBL" id="KT203765">
    <property type="protein sequence ID" value="AKU38343.1"/>
    <property type="molecule type" value="Genomic_DNA"/>
</dbReference>
<dbReference type="EMBL" id="KT203769">
    <property type="protein sequence ID" value="AKU38379.1"/>
    <property type="molecule type" value="Genomic_DNA"/>
</dbReference>
<dbReference type="EMBL" id="KT203763">
    <property type="protein sequence ID" value="AKU38325.1"/>
    <property type="molecule type" value="Genomic_DNA"/>
</dbReference>
<accession>A0A0K1L8M8</accession>
<evidence type="ECO:0000313" key="8">
    <source>
        <dbReference type="EMBL" id="AKU38379.1"/>
    </source>
</evidence>
<dbReference type="Proteomes" id="UP000108875">
    <property type="component" value="Genome"/>
</dbReference>
<dbReference type="Proteomes" id="UP000099230">
    <property type="component" value="Genome"/>
</dbReference>
<feature type="region of interest" description="Disordered" evidence="1">
    <location>
        <begin position="89"/>
        <end position="109"/>
    </location>
</feature>
<sequence>MPNGTPTLNRPLARLALRITSCAHQGLERLIRLLHLLLHLGRSLLDLFQTLRTALTQPSTSIFSLTRLPLLLPPLRLLLLLLLPSPPRQPALASRLTQPNRPNRGRLAK</sequence>